<protein>
    <submittedName>
        <fullName evidence="2">Dihydrodipicolinate reductase</fullName>
    </submittedName>
</protein>
<dbReference type="Pfam" id="PF19328">
    <property type="entry name" value="DAP_DH_C"/>
    <property type="match status" value="1"/>
</dbReference>
<dbReference type="OrthoDB" id="4759936at2"/>
<evidence type="ECO:0000313" key="2">
    <source>
        <dbReference type="EMBL" id="TPD57923.1"/>
    </source>
</evidence>
<dbReference type="InterPro" id="IPR036291">
    <property type="entry name" value="NAD(P)-bd_dom_sf"/>
</dbReference>
<dbReference type="InterPro" id="IPR045760">
    <property type="entry name" value="DAP_DH_C"/>
</dbReference>
<dbReference type="SUPFAM" id="SSF51735">
    <property type="entry name" value="NAD(P)-binding Rossmann-fold domains"/>
    <property type="match status" value="1"/>
</dbReference>
<accession>A0A501PC17</accession>
<dbReference type="Gene3D" id="3.40.50.720">
    <property type="entry name" value="NAD(P)-binding Rossmann-like Domain"/>
    <property type="match status" value="1"/>
</dbReference>
<dbReference type="EMBL" id="VFIY01000018">
    <property type="protein sequence ID" value="TPD57923.1"/>
    <property type="molecule type" value="Genomic_DNA"/>
</dbReference>
<evidence type="ECO:0000313" key="3">
    <source>
        <dbReference type="Proteomes" id="UP000319148"/>
    </source>
</evidence>
<gene>
    <name evidence="2" type="ORF">FIV46_17665</name>
</gene>
<reference evidence="3" key="1">
    <citation type="submission" date="2019-06" db="EMBL/GenBank/DDBJ databases">
        <title>The complete genome of Emcibacter congregatus ZYLT.</title>
        <authorList>
            <person name="Zhao Z."/>
        </authorList>
    </citation>
    <scope>NUCLEOTIDE SEQUENCE [LARGE SCALE GENOMIC DNA]</scope>
    <source>
        <strain evidence="3">MCCC 1A06723</strain>
    </source>
</reference>
<keyword evidence="3" id="KW-1185">Reference proteome</keyword>
<organism evidence="2 3">
    <name type="scientific">Emcibacter nanhaiensis</name>
    <dbReference type="NCBI Taxonomy" id="1505037"/>
    <lineage>
        <taxon>Bacteria</taxon>
        <taxon>Pseudomonadati</taxon>
        <taxon>Pseudomonadota</taxon>
        <taxon>Alphaproteobacteria</taxon>
        <taxon>Emcibacterales</taxon>
        <taxon>Emcibacteraceae</taxon>
        <taxon>Emcibacter</taxon>
    </lineage>
</organism>
<comment type="caution">
    <text evidence="2">The sequence shown here is derived from an EMBL/GenBank/DDBJ whole genome shotgun (WGS) entry which is preliminary data.</text>
</comment>
<feature type="domain" description="2,4-diaminopentanoate dehydrogenase C-terminal" evidence="1">
    <location>
        <begin position="205"/>
        <end position="344"/>
    </location>
</feature>
<dbReference type="RefSeq" id="WP_139942239.1">
    <property type="nucleotide sequence ID" value="NZ_JBHSYP010000005.1"/>
</dbReference>
<dbReference type="AlphaFoldDB" id="A0A501PC17"/>
<name>A0A501PC17_9PROT</name>
<sequence length="353" mass="38198">MSYRVIQWATGSVGSAAIGAITHHRDLELAGLWVHSEDKEGRDAGELGGLPPLGIKATRDKEKLLNMDADVVCYSVGRAWMKQGKDALIDELCHILRSGKNVVNTTWPSLVNPKAVGGDVYDKLQAACLDGGTSFYTNGIDPGFGSFGIALSALALSSNARCVHMYEVLNYGPWDDPIMHSFFGFGEKSNDHCMLKQPGFLTDIFASTLQMVAEPMGLELDEILEEHESLYAEEALDLPSGRIEPGTISGTRFKVKGMVRGEARVIVDHVTKLRDEDFPEVPFNSGGGYRAEVEGEPNVRLDLELSSGAQENAHAALASVAMAVVNAIPQVCDALPGVMTYLDLLPHPCRPKD</sequence>
<evidence type="ECO:0000259" key="1">
    <source>
        <dbReference type="Pfam" id="PF19328"/>
    </source>
</evidence>
<dbReference type="Proteomes" id="UP000319148">
    <property type="component" value="Unassembled WGS sequence"/>
</dbReference>
<proteinExistence type="predicted"/>
<dbReference type="CDD" id="cd24146">
    <property type="entry name" value="nat-AmDH_N_like"/>
    <property type="match status" value="1"/>
</dbReference>